<name>A0A5N5DVL7_9PEZI</name>
<dbReference type="Proteomes" id="UP000325902">
    <property type="component" value="Unassembled WGS sequence"/>
</dbReference>
<proteinExistence type="predicted"/>
<accession>A0A5N5DVL7</accession>
<gene>
    <name evidence="2" type="ORF">DBV05_g1266</name>
</gene>
<feature type="compositionally biased region" description="Low complexity" evidence="1">
    <location>
        <begin position="1"/>
        <end position="20"/>
    </location>
</feature>
<reference evidence="2 3" key="1">
    <citation type="journal article" date="2019" name="Sci. Rep.">
        <title>A multi-omics analysis of the grapevine pathogen Lasiodiplodia theobromae reveals that temperature affects the expression of virulence- and pathogenicity-related genes.</title>
        <authorList>
            <person name="Felix C."/>
            <person name="Meneses R."/>
            <person name="Goncalves M.F.M."/>
            <person name="Tilleman L."/>
            <person name="Duarte A.S."/>
            <person name="Jorrin-Novo J.V."/>
            <person name="Van de Peer Y."/>
            <person name="Deforce D."/>
            <person name="Van Nieuwerburgh F."/>
            <person name="Esteves A.C."/>
            <person name="Alves A."/>
        </authorList>
    </citation>
    <scope>NUCLEOTIDE SEQUENCE [LARGE SCALE GENOMIC DNA]</scope>
    <source>
        <strain evidence="2 3">LA-SOL3</strain>
    </source>
</reference>
<keyword evidence="3" id="KW-1185">Reference proteome</keyword>
<dbReference type="AlphaFoldDB" id="A0A5N5DVL7"/>
<sequence>MAAPNQNEQPQQDAQSQQDAHPYSSAPSDDGPILEYIHVLVAFDVTKDNMMTRYTEPLHIPHPDTYEVFKGRLRAMHWWMQATQGEVWSWVSPDPFVIWIGTPYETTMSLETWKLSLRLIHGRNMGDYIRIPMKYERKGLD</sequence>
<evidence type="ECO:0000313" key="3">
    <source>
        <dbReference type="Proteomes" id="UP000325902"/>
    </source>
</evidence>
<protein>
    <submittedName>
        <fullName evidence="2">Uncharacterized protein</fullName>
    </submittedName>
</protein>
<dbReference type="EMBL" id="VCHE01000004">
    <property type="protein sequence ID" value="KAB2580204.1"/>
    <property type="molecule type" value="Genomic_DNA"/>
</dbReference>
<evidence type="ECO:0000313" key="2">
    <source>
        <dbReference type="EMBL" id="KAB2580204.1"/>
    </source>
</evidence>
<evidence type="ECO:0000256" key="1">
    <source>
        <dbReference type="SAM" id="MobiDB-lite"/>
    </source>
</evidence>
<organism evidence="2 3">
    <name type="scientific">Lasiodiplodia theobromae</name>
    <dbReference type="NCBI Taxonomy" id="45133"/>
    <lineage>
        <taxon>Eukaryota</taxon>
        <taxon>Fungi</taxon>
        <taxon>Dikarya</taxon>
        <taxon>Ascomycota</taxon>
        <taxon>Pezizomycotina</taxon>
        <taxon>Dothideomycetes</taxon>
        <taxon>Dothideomycetes incertae sedis</taxon>
        <taxon>Botryosphaeriales</taxon>
        <taxon>Botryosphaeriaceae</taxon>
        <taxon>Lasiodiplodia</taxon>
    </lineage>
</organism>
<comment type="caution">
    <text evidence="2">The sequence shown here is derived from an EMBL/GenBank/DDBJ whole genome shotgun (WGS) entry which is preliminary data.</text>
</comment>
<feature type="region of interest" description="Disordered" evidence="1">
    <location>
        <begin position="1"/>
        <end position="29"/>
    </location>
</feature>